<dbReference type="Proteomes" id="UP000266723">
    <property type="component" value="Unassembled WGS sequence"/>
</dbReference>
<evidence type="ECO:0000313" key="1">
    <source>
        <dbReference type="EMBL" id="KAF3580303.1"/>
    </source>
</evidence>
<gene>
    <name evidence="1" type="ORF">DY000_02028875</name>
</gene>
<evidence type="ECO:0008006" key="3">
    <source>
        <dbReference type="Google" id="ProtNLM"/>
    </source>
</evidence>
<sequence>MYKPTRSCGLATNPVDWPTFASELEMFQRLHEDFEDVSVFHILRSRNGRTDSLAKKTKIKGYIFSYIDQIWPDGGALWRIDSFDYHLILV</sequence>
<accession>A0ABQ7DSN6</accession>
<organism evidence="1 2">
    <name type="scientific">Brassica cretica</name>
    <name type="common">Mustard</name>
    <dbReference type="NCBI Taxonomy" id="69181"/>
    <lineage>
        <taxon>Eukaryota</taxon>
        <taxon>Viridiplantae</taxon>
        <taxon>Streptophyta</taxon>
        <taxon>Embryophyta</taxon>
        <taxon>Tracheophyta</taxon>
        <taxon>Spermatophyta</taxon>
        <taxon>Magnoliopsida</taxon>
        <taxon>eudicotyledons</taxon>
        <taxon>Gunneridae</taxon>
        <taxon>Pentapetalae</taxon>
        <taxon>rosids</taxon>
        <taxon>malvids</taxon>
        <taxon>Brassicales</taxon>
        <taxon>Brassicaceae</taxon>
        <taxon>Brassiceae</taxon>
        <taxon>Brassica</taxon>
    </lineage>
</organism>
<protein>
    <recommendedName>
        <fullName evidence="3">RNase H type-1 domain-containing protein</fullName>
    </recommendedName>
</protein>
<keyword evidence="2" id="KW-1185">Reference proteome</keyword>
<name>A0ABQ7DSN6_BRACR</name>
<dbReference type="EMBL" id="QGKV02000649">
    <property type="protein sequence ID" value="KAF3580303.1"/>
    <property type="molecule type" value="Genomic_DNA"/>
</dbReference>
<comment type="caution">
    <text evidence="1">The sequence shown here is derived from an EMBL/GenBank/DDBJ whole genome shotgun (WGS) entry which is preliminary data.</text>
</comment>
<reference evidence="1 2" key="1">
    <citation type="journal article" date="2020" name="BMC Genomics">
        <title>Intraspecific diversification of the crop wild relative Brassica cretica Lam. using demographic model selection.</title>
        <authorList>
            <person name="Kioukis A."/>
            <person name="Michalopoulou V.A."/>
            <person name="Briers L."/>
            <person name="Pirintsos S."/>
            <person name="Studholme D.J."/>
            <person name="Pavlidis P."/>
            <person name="Sarris P.F."/>
        </authorList>
    </citation>
    <scope>NUCLEOTIDE SEQUENCE [LARGE SCALE GENOMIC DNA]</scope>
    <source>
        <strain evidence="2">cv. PFS-1207/04</strain>
    </source>
</reference>
<proteinExistence type="predicted"/>
<evidence type="ECO:0000313" key="2">
    <source>
        <dbReference type="Proteomes" id="UP000266723"/>
    </source>
</evidence>